<organism evidence="1 2">
    <name type="scientific">Pelagimonas phthalicica</name>
    <dbReference type="NCBI Taxonomy" id="1037362"/>
    <lineage>
        <taxon>Bacteria</taxon>
        <taxon>Pseudomonadati</taxon>
        <taxon>Pseudomonadota</taxon>
        <taxon>Alphaproteobacteria</taxon>
        <taxon>Rhodobacterales</taxon>
        <taxon>Roseobacteraceae</taxon>
        <taxon>Pelagimonas</taxon>
    </lineage>
</organism>
<evidence type="ECO:0000313" key="2">
    <source>
        <dbReference type="Proteomes" id="UP000225972"/>
    </source>
</evidence>
<dbReference type="Proteomes" id="UP000225972">
    <property type="component" value="Unassembled WGS sequence"/>
</dbReference>
<accession>A0A238JBY0</accession>
<dbReference type="EMBL" id="FXXP01000002">
    <property type="protein sequence ID" value="SMX28200.1"/>
    <property type="molecule type" value="Genomic_DNA"/>
</dbReference>
<gene>
    <name evidence="1" type="ORF">TRP8649_02315</name>
</gene>
<name>A0A238JBY0_9RHOB</name>
<reference evidence="2" key="1">
    <citation type="submission" date="2017-05" db="EMBL/GenBank/DDBJ databases">
        <authorList>
            <person name="Rodrigo-Torres L."/>
            <person name="Arahal R. D."/>
            <person name="Lucena T."/>
        </authorList>
    </citation>
    <scope>NUCLEOTIDE SEQUENCE [LARGE SCALE GENOMIC DNA]</scope>
    <source>
        <strain evidence="2">CECT 8649</strain>
    </source>
</reference>
<sequence length="146" mass="17071">MTLTGTVEAKLADMPGNLFFWGMFLSELNFLMDLEREILLRKQVRQVELPGAGSHQVEAYALIWHWYDRLASFEFGVGEAKLRHYWQRCIDEENLSPSNALIRLVYVFTEGYQRDGIDIANHNLTLDLAQKHMAAWRERKARRSQV</sequence>
<evidence type="ECO:0000313" key="1">
    <source>
        <dbReference type="EMBL" id="SMX28200.1"/>
    </source>
</evidence>
<dbReference type="AlphaFoldDB" id="A0A238JBY0"/>
<keyword evidence="2" id="KW-1185">Reference proteome</keyword>
<protein>
    <submittedName>
        <fullName evidence="1">Uncharacterized protein</fullName>
    </submittedName>
</protein>
<dbReference type="RefSeq" id="WP_133840758.1">
    <property type="nucleotide sequence ID" value="NZ_FXXP01000002.1"/>
</dbReference>
<proteinExistence type="predicted"/>